<dbReference type="Proteomes" id="UP000238811">
    <property type="component" value="Unassembled WGS sequence"/>
</dbReference>
<comment type="caution">
    <text evidence="1">The sequence shown here is derived from an EMBL/GenBank/DDBJ whole genome shotgun (WGS) entry which is preliminary data.</text>
</comment>
<sequence length="100" mass="11801">MESIQLTLSAEDIEIFRKSLDLFDKFAKNLEFVQYDGTKKIFKTHFDIENDFLPDYRESIIKLSALDLSNFCNDVLYRIDKEIQDENIKKGIMPKGFILK</sequence>
<name>A0A2S9TNC2_9BACT</name>
<dbReference type="AlphaFoldDB" id="A0A2S9TNC2"/>
<protein>
    <submittedName>
        <fullName evidence="1">Uncharacterized protein</fullName>
    </submittedName>
</protein>
<dbReference type="EMBL" id="NXGD01000007">
    <property type="protein sequence ID" value="PRN00347.1"/>
    <property type="molecule type" value="Genomic_DNA"/>
</dbReference>
<accession>A0A2S9TNC2</accession>
<gene>
    <name evidence="1" type="ORF">CJ668_07490</name>
</gene>
<reference evidence="1 2" key="1">
    <citation type="submission" date="2017-09" db="EMBL/GenBank/DDBJ databases">
        <title>Reassesment of A. cryaerophilus.</title>
        <authorList>
            <person name="Perez-Cataluna A."/>
            <person name="Collado L."/>
            <person name="Salgado O."/>
            <person name="Lefinanco V."/>
            <person name="Figueras M.J."/>
        </authorList>
    </citation>
    <scope>NUCLEOTIDE SEQUENCE [LARGE SCALE GENOMIC DNA]</scope>
    <source>
        <strain evidence="1 2">LMG 10229</strain>
    </source>
</reference>
<proteinExistence type="predicted"/>
<dbReference type="RefSeq" id="WP_105913778.1">
    <property type="nucleotide sequence ID" value="NZ_JAMXDN010000028.1"/>
</dbReference>
<evidence type="ECO:0000313" key="2">
    <source>
        <dbReference type="Proteomes" id="UP000238811"/>
    </source>
</evidence>
<organism evidence="1 2">
    <name type="scientific">Aliarcobacter cryaerophilus</name>
    <dbReference type="NCBI Taxonomy" id="28198"/>
    <lineage>
        <taxon>Bacteria</taxon>
        <taxon>Pseudomonadati</taxon>
        <taxon>Campylobacterota</taxon>
        <taxon>Epsilonproteobacteria</taxon>
        <taxon>Campylobacterales</taxon>
        <taxon>Arcobacteraceae</taxon>
        <taxon>Aliarcobacter</taxon>
    </lineage>
</organism>
<evidence type="ECO:0000313" key="1">
    <source>
        <dbReference type="EMBL" id="PRN00347.1"/>
    </source>
</evidence>